<evidence type="ECO:0000313" key="2">
    <source>
        <dbReference type="EMBL" id="OUR92980.1"/>
    </source>
</evidence>
<feature type="transmembrane region" description="Helical" evidence="1">
    <location>
        <begin position="49"/>
        <end position="67"/>
    </location>
</feature>
<name>A0A1Y5F6V7_9BACT</name>
<evidence type="ECO:0000256" key="1">
    <source>
        <dbReference type="SAM" id="Phobius"/>
    </source>
</evidence>
<dbReference type="EMBL" id="MAAO01000016">
    <property type="protein sequence ID" value="OUR92980.1"/>
    <property type="molecule type" value="Genomic_DNA"/>
</dbReference>
<dbReference type="Proteomes" id="UP000196531">
    <property type="component" value="Unassembled WGS sequence"/>
</dbReference>
<feature type="transmembrane region" description="Helical" evidence="1">
    <location>
        <begin position="124"/>
        <end position="141"/>
    </location>
</feature>
<comment type="caution">
    <text evidence="2">The sequence shown here is derived from an EMBL/GenBank/DDBJ whole genome shotgun (WGS) entry which is preliminary data.</text>
</comment>
<feature type="transmembrane region" description="Helical" evidence="1">
    <location>
        <begin position="26"/>
        <end position="43"/>
    </location>
</feature>
<evidence type="ECO:0000313" key="3">
    <source>
        <dbReference type="Proteomes" id="UP000196531"/>
    </source>
</evidence>
<keyword evidence="1" id="KW-0472">Membrane</keyword>
<proteinExistence type="predicted"/>
<organism evidence="2 3">
    <name type="scientific">Halobacteriovorax marinus</name>
    <dbReference type="NCBI Taxonomy" id="97084"/>
    <lineage>
        <taxon>Bacteria</taxon>
        <taxon>Pseudomonadati</taxon>
        <taxon>Bdellovibrionota</taxon>
        <taxon>Bacteriovoracia</taxon>
        <taxon>Bacteriovoracales</taxon>
        <taxon>Halobacteriovoraceae</taxon>
        <taxon>Halobacteriovorax</taxon>
    </lineage>
</organism>
<reference evidence="3" key="1">
    <citation type="journal article" date="2017" name="Proc. Natl. Acad. Sci. U.S.A.">
        <title>Simulation of Deepwater Horizon oil plume reveals substrate specialization within a complex community of hydrocarbon-degraders.</title>
        <authorList>
            <person name="Hu P."/>
            <person name="Dubinsky E.A."/>
            <person name="Probst A.J."/>
            <person name="Wang J."/>
            <person name="Sieber C.M.K."/>
            <person name="Tom L.M."/>
            <person name="Gardinali P."/>
            <person name="Banfield J.F."/>
            <person name="Atlas R.M."/>
            <person name="Andersen G.L."/>
        </authorList>
    </citation>
    <scope>NUCLEOTIDE SEQUENCE [LARGE SCALE GENOMIC DNA]</scope>
</reference>
<feature type="transmembrane region" description="Helical" evidence="1">
    <location>
        <begin position="79"/>
        <end position="104"/>
    </location>
</feature>
<accession>A0A1Y5F6V7</accession>
<feature type="transmembrane region" description="Helical" evidence="1">
    <location>
        <begin position="226"/>
        <end position="251"/>
    </location>
</feature>
<dbReference type="AlphaFoldDB" id="A0A1Y5F6V7"/>
<protein>
    <submittedName>
        <fullName evidence="2">Uncharacterized protein</fullName>
    </submittedName>
</protein>
<keyword evidence="1" id="KW-1133">Transmembrane helix</keyword>
<feature type="transmembrane region" description="Helical" evidence="1">
    <location>
        <begin position="195"/>
        <end position="214"/>
    </location>
</feature>
<feature type="transmembrane region" description="Helical" evidence="1">
    <location>
        <begin position="148"/>
        <end position="166"/>
    </location>
</feature>
<gene>
    <name evidence="2" type="ORF">A9Q84_20955</name>
</gene>
<sequence>MIIVFIVFILLSGLILFNKKEQKEDILPFVIVSVISIIGMILYELTSTNLDMFIIFELISISLILFFTKKIEFSLQLKFLSYLAIALLTALGSTYIVVAFTLYIVLNVMSLSFMNVNSDKSVKYPIFLFYIYTILTTSKMIDLSSLKIVIVSLVYMYIAALFYKGFKESRKVYFLINLIITFSLYSLSHNAIAEVSMIILFLMYLLLTILEVKISKLTLNNLFSCLITLSLIPLAKSHLILIVVFLFVLAFSNYVKYQRRELVNG</sequence>
<keyword evidence="1" id="KW-0812">Transmembrane</keyword>